<feature type="region of interest" description="Disordered" evidence="3">
    <location>
        <begin position="1"/>
        <end position="77"/>
    </location>
</feature>
<dbReference type="InterPro" id="IPR037136">
    <property type="entry name" value="RNA3'_phos_cyclase_dom_sf"/>
</dbReference>
<organism evidence="5">
    <name type="scientific">Alexandrium monilatum</name>
    <dbReference type="NCBI Taxonomy" id="311494"/>
    <lineage>
        <taxon>Eukaryota</taxon>
        <taxon>Sar</taxon>
        <taxon>Alveolata</taxon>
        <taxon>Dinophyceae</taxon>
        <taxon>Gonyaulacales</taxon>
        <taxon>Pyrocystaceae</taxon>
        <taxon>Alexandrium</taxon>
    </lineage>
</organism>
<sequence length="738" mass="77026">MGKGGQSRGGRGWGGGGAGGGGGGGYSGSGGAPPGAAGPKGGGGFAGPKGSEAKGGGYGGGKGGKGSKGGKGGSPWSFVPICGPEDPLGLWDLAQKIPEDWVDHQHGGRRGREQLHVTFLLRMGGSSDHLLRLERVCGPASPAELRVKEFFLEHVDRIREAEVYCIGVAFSSPALRALKNAWLQECDEGSRRVHDPYPESDGHVSLAYVHAWAWEEANAFVEENKALLLGRRFDVRAITYEDETRQRMELRLTGTEAPPAGGAAAAAGPLEIDGSVLEGGGQILRNSLGYSAILGYPVHIVKIRAGRKKPGLAAQHLESFKLVGDVSSGSIVGDAVGSNEVSFTPKQLREGSFSADPKTAGAITLMVQASLFPLAFAGGTSEVELRGGTDVDFSPPLDFLQRILVPTVGKMGVKVDLSCQQRGFFPNGGGHVTLFVTGLQGPLKPINISERGSVTRIEAVCYATPSDGWLDHELVRAVEDEFEPWLLDELADKGGKKPKVVVRCQAEAPPSSRAYMAACEIVVQTSGGGLFHGSAGPKEKPRAKNLYEVLGAAAEQALGPLKAQLRSGAGLDEHLLDQLILPASLAQGTSKLLGGKELSLHAQTAVHIAEKMVPGVRFSVTKPSPETTLVECRGVGRQPGAPPAAPPGAGAGGGAGGEFAAQLGVGALSYAEPGTIADLENDLRQFSQHMGVQARAEVATDAILIAGCESQDQADACRAELGRVFEFYGFPQARWGWR</sequence>
<evidence type="ECO:0000256" key="2">
    <source>
        <dbReference type="ARBA" id="ARBA00024481"/>
    </source>
</evidence>
<dbReference type="PROSITE" id="PS01287">
    <property type="entry name" value="RTC"/>
    <property type="match status" value="1"/>
</dbReference>
<dbReference type="NCBIfam" id="TIGR03399">
    <property type="entry name" value="RNA_3prim_cycl"/>
    <property type="match status" value="1"/>
</dbReference>
<evidence type="ECO:0000313" key="5">
    <source>
        <dbReference type="EMBL" id="CAE4617514.1"/>
    </source>
</evidence>
<dbReference type="InterPro" id="IPR036553">
    <property type="entry name" value="RPTC_insert"/>
</dbReference>
<feature type="compositionally biased region" description="Gly residues" evidence="3">
    <location>
        <begin position="1"/>
        <end position="73"/>
    </location>
</feature>
<feature type="domain" description="RNA 3'-terminal phosphate cyclase" evidence="4">
    <location>
        <begin position="277"/>
        <end position="614"/>
    </location>
</feature>
<evidence type="ECO:0000256" key="3">
    <source>
        <dbReference type="SAM" id="MobiDB-lite"/>
    </source>
</evidence>
<dbReference type="EMBL" id="HBNR01052583">
    <property type="protein sequence ID" value="CAE4617514.1"/>
    <property type="molecule type" value="Transcribed_RNA"/>
</dbReference>
<reference evidence="5" key="1">
    <citation type="submission" date="2021-01" db="EMBL/GenBank/DDBJ databases">
        <authorList>
            <person name="Corre E."/>
            <person name="Pelletier E."/>
            <person name="Niang G."/>
            <person name="Scheremetjew M."/>
            <person name="Finn R."/>
            <person name="Kale V."/>
            <person name="Holt S."/>
            <person name="Cochrane G."/>
            <person name="Meng A."/>
            <person name="Brown T."/>
            <person name="Cohen L."/>
        </authorList>
    </citation>
    <scope>NUCLEOTIDE SEQUENCE</scope>
    <source>
        <strain evidence="5">CCMP3105</strain>
    </source>
</reference>
<proteinExistence type="predicted"/>
<dbReference type="SUPFAM" id="SSF55205">
    <property type="entry name" value="EPT/RTPC-like"/>
    <property type="match status" value="1"/>
</dbReference>
<dbReference type="GO" id="GO:0003963">
    <property type="term" value="F:RNA-3'-phosphate cyclase activity"/>
    <property type="evidence" value="ECO:0007669"/>
    <property type="project" value="UniProtKB-EC"/>
</dbReference>
<dbReference type="Gene3D" id="3.30.360.20">
    <property type="entry name" value="RNA 3'-terminal phosphate cyclase, insert domain"/>
    <property type="match status" value="1"/>
</dbReference>
<dbReference type="GO" id="GO:0005634">
    <property type="term" value="C:nucleus"/>
    <property type="evidence" value="ECO:0007669"/>
    <property type="project" value="TreeGrafter"/>
</dbReference>
<protein>
    <recommendedName>
        <fullName evidence="1">RNA 3'-terminal-phosphate cyclase (ATP)</fullName>
        <ecNumber evidence="1">6.5.1.4</ecNumber>
    </recommendedName>
</protein>
<dbReference type="GO" id="GO:0006396">
    <property type="term" value="P:RNA processing"/>
    <property type="evidence" value="ECO:0007669"/>
    <property type="project" value="InterPro"/>
</dbReference>
<accession>A0A7S4VL85</accession>
<dbReference type="Pfam" id="PF01137">
    <property type="entry name" value="RTC"/>
    <property type="match status" value="1"/>
</dbReference>
<dbReference type="InterPro" id="IPR013792">
    <property type="entry name" value="RNA3'P_cycl/enolpyr_Trfase_a/b"/>
</dbReference>
<dbReference type="AlphaFoldDB" id="A0A7S4VL85"/>
<evidence type="ECO:0000259" key="4">
    <source>
        <dbReference type="Pfam" id="PF01137"/>
    </source>
</evidence>
<gene>
    <name evidence="5" type="ORF">AMON00008_LOCUS36901</name>
</gene>
<dbReference type="InterPro" id="IPR017770">
    <property type="entry name" value="RNA3'_term_phos_cyc_type_1"/>
</dbReference>
<evidence type="ECO:0000256" key="1">
    <source>
        <dbReference type="ARBA" id="ARBA00012725"/>
    </source>
</evidence>
<comment type="catalytic activity">
    <reaction evidence="2">
        <text>a 3'-end 3'-phospho-ribonucleotide-RNA + ATP = a 3'-end 2',3'-cyclophospho-ribonucleotide-RNA + AMP + diphosphate</text>
        <dbReference type="Rhea" id="RHEA:23976"/>
        <dbReference type="Rhea" id="RHEA-COMP:10463"/>
        <dbReference type="Rhea" id="RHEA-COMP:10464"/>
        <dbReference type="ChEBI" id="CHEBI:30616"/>
        <dbReference type="ChEBI" id="CHEBI:33019"/>
        <dbReference type="ChEBI" id="CHEBI:83062"/>
        <dbReference type="ChEBI" id="CHEBI:83064"/>
        <dbReference type="ChEBI" id="CHEBI:456215"/>
        <dbReference type="EC" id="6.5.1.4"/>
    </reaction>
</comment>
<dbReference type="PANTHER" id="PTHR11096">
    <property type="entry name" value="RNA 3' TERMINAL PHOSPHATE CYCLASE"/>
    <property type="match status" value="1"/>
</dbReference>
<dbReference type="InterPro" id="IPR000228">
    <property type="entry name" value="RNA3'_term_phos_cyc"/>
</dbReference>
<dbReference type="EC" id="6.5.1.4" evidence="1"/>
<name>A0A7S4VL85_9DINO</name>
<dbReference type="InterPro" id="IPR020719">
    <property type="entry name" value="RNA3'_term_phos_cycl-like_CS"/>
</dbReference>
<dbReference type="Gene3D" id="3.65.10.20">
    <property type="entry name" value="RNA 3'-terminal phosphate cyclase domain"/>
    <property type="match status" value="1"/>
</dbReference>
<dbReference type="PANTHER" id="PTHR11096:SF0">
    <property type="entry name" value="RNA 3'-TERMINAL PHOSPHATE CYCLASE"/>
    <property type="match status" value="1"/>
</dbReference>
<dbReference type="InterPro" id="IPR023797">
    <property type="entry name" value="RNA3'_phos_cyclase_dom"/>
</dbReference>